<dbReference type="AlphaFoldDB" id="A0A420I5Q1"/>
<keyword evidence="1" id="KW-0812">Transmembrane</keyword>
<proteinExistence type="predicted"/>
<keyword evidence="1" id="KW-1133">Transmembrane helix</keyword>
<dbReference type="EMBL" id="MCBR01012676">
    <property type="protein sequence ID" value="RKF65033.1"/>
    <property type="molecule type" value="Genomic_DNA"/>
</dbReference>
<feature type="transmembrane region" description="Helical" evidence="1">
    <location>
        <begin position="36"/>
        <end position="56"/>
    </location>
</feature>
<comment type="caution">
    <text evidence="2">The sequence shown here is derived from an EMBL/GenBank/DDBJ whole genome shotgun (WGS) entry which is preliminary data.</text>
</comment>
<dbReference type="PANTHER" id="PTHR37852:SF1">
    <property type="entry name" value="HIG1 DOMAIN-CONTAINING PROTEIN"/>
    <property type="match status" value="1"/>
</dbReference>
<accession>A0A420I5Q1</accession>
<dbReference type="OrthoDB" id="5584028at2759"/>
<protein>
    <submittedName>
        <fullName evidence="2">Uncharacterized protein</fullName>
    </submittedName>
</protein>
<name>A0A420I5Q1_9PEZI</name>
<sequence length="199" mass="22124">METFDEVSAEESDHRRMLLEERRRQHLLESRLGIPFALRLPLATSFGFITGAALGLGHGTKVAAMRFRAENSHRFPQSSTGWYLYHKSKNYCTALGGVKEGAKMGWKIGIWTAAFITFENIFDIWRGEKDFINTVGGGLAVAGGFSWSNSLPAPTAARTAKLSLVAGLTFGIAQDVLRYVKGRPLGYIDFFFRKKSENP</sequence>
<evidence type="ECO:0000313" key="3">
    <source>
        <dbReference type="Proteomes" id="UP000285405"/>
    </source>
</evidence>
<evidence type="ECO:0000256" key="1">
    <source>
        <dbReference type="SAM" id="Phobius"/>
    </source>
</evidence>
<organism evidence="2 3">
    <name type="scientific">Golovinomyces cichoracearum</name>
    <dbReference type="NCBI Taxonomy" id="62708"/>
    <lineage>
        <taxon>Eukaryota</taxon>
        <taxon>Fungi</taxon>
        <taxon>Dikarya</taxon>
        <taxon>Ascomycota</taxon>
        <taxon>Pezizomycotina</taxon>
        <taxon>Leotiomycetes</taxon>
        <taxon>Erysiphales</taxon>
        <taxon>Erysiphaceae</taxon>
        <taxon>Golovinomyces</taxon>
    </lineage>
</organism>
<reference evidence="2 3" key="1">
    <citation type="journal article" date="2018" name="BMC Genomics">
        <title>Comparative genome analyses reveal sequence features reflecting distinct modes of host-adaptation between dicot and monocot powdery mildew.</title>
        <authorList>
            <person name="Wu Y."/>
            <person name="Ma X."/>
            <person name="Pan Z."/>
            <person name="Kale S.D."/>
            <person name="Song Y."/>
            <person name="King H."/>
            <person name="Zhang Q."/>
            <person name="Presley C."/>
            <person name="Deng X."/>
            <person name="Wei C.I."/>
            <person name="Xiao S."/>
        </authorList>
    </citation>
    <scope>NUCLEOTIDE SEQUENCE [LARGE SCALE GENOMIC DNA]</scope>
    <source>
        <strain evidence="2">UCSC1</strain>
    </source>
</reference>
<dbReference type="Proteomes" id="UP000285405">
    <property type="component" value="Unassembled WGS sequence"/>
</dbReference>
<gene>
    <name evidence="2" type="ORF">GcC1_126019</name>
</gene>
<evidence type="ECO:0000313" key="2">
    <source>
        <dbReference type="EMBL" id="RKF65033.1"/>
    </source>
</evidence>
<dbReference type="PANTHER" id="PTHR37852">
    <property type="entry name" value="YALI0B21208P"/>
    <property type="match status" value="1"/>
</dbReference>
<keyword evidence="1" id="KW-0472">Membrane</keyword>